<feature type="region of interest" description="Disordered" evidence="1">
    <location>
        <begin position="97"/>
        <end position="140"/>
    </location>
</feature>
<accession>A0AAW1S164</accession>
<gene>
    <name evidence="2" type="ORF">WJX84_005923</name>
</gene>
<organism evidence="2 3">
    <name type="scientific">Apatococcus fuscideae</name>
    <dbReference type="NCBI Taxonomy" id="2026836"/>
    <lineage>
        <taxon>Eukaryota</taxon>
        <taxon>Viridiplantae</taxon>
        <taxon>Chlorophyta</taxon>
        <taxon>core chlorophytes</taxon>
        <taxon>Trebouxiophyceae</taxon>
        <taxon>Chlorellales</taxon>
        <taxon>Chlorellaceae</taxon>
        <taxon>Apatococcus</taxon>
    </lineage>
</organism>
<feature type="compositionally biased region" description="Polar residues" evidence="1">
    <location>
        <begin position="130"/>
        <end position="140"/>
    </location>
</feature>
<dbReference type="EMBL" id="JALJOV010001830">
    <property type="protein sequence ID" value="KAK9839750.1"/>
    <property type="molecule type" value="Genomic_DNA"/>
</dbReference>
<evidence type="ECO:0000313" key="2">
    <source>
        <dbReference type="EMBL" id="KAK9839750.1"/>
    </source>
</evidence>
<reference evidence="2 3" key="1">
    <citation type="journal article" date="2024" name="Nat. Commun.">
        <title>Phylogenomics reveals the evolutionary origins of lichenization in chlorophyte algae.</title>
        <authorList>
            <person name="Puginier C."/>
            <person name="Libourel C."/>
            <person name="Otte J."/>
            <person name="Skaloud P."/>
            <person name="Haon M."/>
            <person name="Grisel S."/>
            <person name="Petersen M."/>
            <person name="Berrin J.G."/>
            <person name="Delaux P.M."/>
            <person name="Dal Grande F."/>
            <person name="Keller J."/>
        </authorList>
    </citation>
    <scope>NUCLEOTIDE SEQUENCE [LARGE SCALE GENOMIC DNA]</scope>
    <source>
        <strain evidence="2 3">SAG 2523</strain>
    </source>
</reference>
<comment type="caution">
    <text evidence="2">The sequence shown here is derived from an EMBL/GenBank/DDBJ whole genome shotgun (WGS) entry which is preliminary data.</text>
</comment>
<sequence length="140" mass="14613">MLQDSRLVGPKNLLGGAFFLTLVEAAWQGQGWLGPRLPKRAQRASEGIARAVRVLRIACWASAFVLTTSAARQACFAAADKVAGLGTVIQGWAHVKTQPLLPPPHSDTGHATPDDGSPQAGLPSSPGPSGDQNQGRGLQE</sequence>
<evidence type="ECO:0000256" key="1">
    <source>
        <dbReference type="SAM" id="MobiDB-lite"/>
    </source>
</evidence>
<dbReference type="Proteomes" id="UP001485043">
    <property type="component" value="Unassembled WGS sequence"/>
</dbReference>
<keyword evidence="3" id="KW-1185">Reference proteome</keyword>
<proteinExistence type="predicted"/>
<dbReference type="AlphaFoldDB" id="A0AAW1S164"/>
<protein>
    <submittedName>
        <fullName evidence="2">Uncharacterized protein</fullName>
    </submittedName>
</protein>
<evidence type="ECO:0000313" key="3">
    <source>
        <dbReference type="Proteomes" id="UP001485043"/>
    </source>
</evidence>
<name>A0AAW1S164_9CHLO</name>